<reference evidence="3" key="1">
    <citation type="submission" date="2013-09" db="EMBL/GenBank/DDBJ databases">
        <title>Corchorus olitorius genome sequencing.</title>
        <authorList>
            <person name="Alam M."/>
            <person name="Haque M.S."/>
            <person name="Islam M.S."/>
            <person name="Emdad E.M."/>
            <person name="Islam M.M."/>
            <person name="Ahmed B."/>
            <person name="Halim A."/>
            <person name="Hossen Q.M.M."/>
            <person name="Hossain M.Z."/>
            <person name="Ahmed R."/>
            <person name="Khan M.M."/>
            <person name="Islam R."/>
            <person name="Rashid M.M."/>
            <person name="Khan S.A."/>
            <person name="Rahman M.S."/>
            <person name="Alam M."/>
            <person name="Yahiya A.S."/>
            <person name="Khan M.S."/>
            <person name="Azam M.S."/>
            <person name="Haque T."/>
            <person name="Lashkar M.Z.H."/>
            <person name="Akhand A.I."/>
            <person name="Morshed G."/>
            <person name="Roy S."/>
            <person name="Uddin K.S."/>
            <person name="Rabeya T."/>
            <person name="Hossain A.S."/>
            <person name="Chowdhury A."/>
            <person name="Snigdha A.R."/>
            <person name="Mortoza M.S."/>
            <person name="Matin S.A."/>
            <person name="Hoque S.M.E."/>
            <person name="Islam M.K."/>
            <person name="Roy D.K."/>
            <person name="Haider R."/>
            <person name="Moosa M.M."/>
            <person name="Elias S.M."/>
            <person name="Hasan A.M."/>
            <person name="Jahan S."/>
            <person name="Shafiuddin M."/>
            <person name="Mahmood N."/>
            <person name="Shommy N.S."/>
        </authorList>
    </citation>
    <scope>NUCLEOTIDE SEQUENCE [LARGE SCALE GENOMIC DNA]</scope>
    <source>
        <strain evidence="3">cv. O-4</strain>
    </source>
</reference>
<evidence type="ECO:0000313" key="2">
    <source>
        <dbReference type="EMBL" id="OMO88025.1"/>
    </source>
</evidence>
<keyword evidence="3" id="KW-1185">Reference proteome</keyword>
<dbReference type="Proteomes" id="UP000187203">
    <property type="component" value="Unassembled WGS sequence"/>
</dbReference>
<sequence length="39" mass="4242">MNSRSKGKALLEPDLDSSNATRPFASTSTPFSKTSREIL</sequence>
<protein>
    <submittedName>
        <fullName evidence="2">Uncharacterized protein</fullName>
    </submittedName>
</protein>
<feature type="compositionally biased region" description="Polar residues" evidence="1">
    <location>
        <begin position="16"/>
        <end position="33"/>
    </location>
</feature>
<evidence type="ECO:0000256" key="1">
    <source>
        <dbReference type="SAM" id="MobiDB-lite"/>
    </source>
</evidence>
<evidence type="ECO:0000313" key="3">
    <source>
        <dbReference type="Proteomes" id="UP000187203"/>
    </source>
</evidence>
<proteinExistence type="predicted"/>
<feature type="region of interest" description="Disordered" evidence="1">
    <location>
        <begin position="1"/>
        <end position="39"/>
    </location>
</feature>
<accession>A0A1R3IZK5</accession>
<organism evidence="2 3">
    <name type="scientific">Corchorus olitorius</name>
    <dbReference type="NCBI Taxonomy" id="93759"/>
    <lineage>
        <taxon>Eukaryota</taxon>
        <taxon>Viridiplantae</taxon>
        <taxon>Streptophyta</taxon>
        <taxon>Embryophyta</taxon>
        <taxon>Tracheophyta</taxon>
        <taxon>Spermatophyta</taxon>
        <taxon>Magnoliopsida</taxon>
        <taxon>eudicotyledons</taxon>
        <taxon>Gunneridae</taxon>
        <taxon>Pentapetalae</taxon>
        <taxon>rosids</taxon>
        <taxon>malvids</taxon>
        <taxon>Malvales</taxon>
        <taxon>Malvaceae</taxon>
        <taxon>Grewioideae</taxon>
        <taxon>Apeibeae</taxon>
        <taxon>Corchorus</taxon>
    </lineage>
</organism>
<comment type="caution">
    <text evidence="2">The sequence shown here is derived from an EMBL/GenBank/DDBJ whole genome shotgun (WGS) entry which is preliminary data.</text>
</comment>
<gene>
    <name evidence="2" type="ORF">COLO4_20499</name>
</gene>
<dbReference type="AlphaFoldDB" id="A0A1R3IZK5"/>
<dbReference type="EMBL" id="AWUE01017182">
    <property type="protein sequence ID" value="OMO88025.1"/>
    <property type="molecule type" value="Genomic_DNA"/>
</dbReference>
<name>A0A1R3IZK5_9ROSI</name>